<dbReference type="InterPro" id="IPR050109">
    <property type="entry name" value="HTH-type_TetR-like_transc_reg"/>
</dbReference>
<organism evidence="6 7">
    <name type="scientific">Aeromicrobium terrae</name>
    <dbReference type="NCBI Taxonomy" id="2498846"/>
    <lineage>
        <taxon>Bacteria</taxon>
        <taxon>Bacillati</taxon>
        <taxon>Actinomycetota</taxon>
        <taxon>Actinomycetes</taxon>
        <taxon>Propionibacteriales</taxon>
        <taxon>Nocardioidaceae</taxon>
        <taxon>Aeromicrobium</taxon>
    </lineage>
</organism>
<dbReference type="GO" id="GO:0003700">
    <property type="term" value="F:DNA-binding transcription factor activity"/>
    <property type="evidence" value="ECO:0007669"/>
    <property type="project" value="TreeGrafter"/>
</dbReference>
<evidence type="ECO:0000256" key="3">
    <source>
        <dbReference type="ARBA" id="ARBA00023163"/>
    </source>
</evidence>
<reference evidence="6 7" key="1">
    <citation type="submission" date="2019-06" db="EMBL/GenBank/DDBJ databases">
        <title>Aeromicrobium sp. nov., isolated from a maize field.</title>
        <authorList>
            <person name="Lin S.-Y."/>
            <person name="Tsai C.-F."/>
            <person name="Young C.-C."/>
        </authorList>
    </citation>
    <scope>NUCLEOTIDE SEQUENCE [LARGE SCALE GENOMIC DNA]</scope>
    <source>
        <strain evidence="6 7">CC-CFT486</strain>
    </source>
</reference>
<evidence type="ECO:0000256" key="1">
    <source>
        <dbReference type="ARBA" id="ARBA00023015"/>
    </source>
</evidence>
<dbReference type="Pfam" id="PF00440">
    <property type="entry name" value="TetR_N"/>
    <property type="match status" value="1"/>
</dbReference>
<comment type="caution">
    <text evidence="6">The sequence shown here is derived from an EMBL/GenBank/DDBJ whole genome shotgun (WGS) entry which is preliminary data.</text>
</comment>
<dbReference type="Proteomes" id="UP000321571">
    <property type="component" value="Unassembled WGS sequence"/>
</dbReference>
<evidence type="ECO:0000259" key="5">
    <source>
        <dbReference type="PROSITE" id="PS50977"/>
    </source>
</evidence>
<dbReference type="GO" id="GO:0000976">
    <property type="term" value="F:transcription cis-regulatory region binding"/>
    <property type="evidence" value="ECO:0007669"/>
    <property type="project" value="TreeGrafter"/>
</dbReference>
<evidence type="ECO:0000313" key="6">
    <source>
        <dbReference type="EMBL" id="TXL60831.1"/>
    </source>
</evidence>
<keyword evidence="7" id="KW-1185">Reference proteome</keyword>
<keyword evidence="2 4" id="KW-0238">DNA-binding</keyword>
<evidence type="ECO:0000256" key="2">
    <source>
        <dbReference type="ARBA" id="ARBA00023125"/>
    </source>
</evidence>
<dbReference type="InterPro" id="IPR009057">
    <property type="entry name" value="Homeodomain-like_sf"/>
</dbReference>
<accession>A0A5C8NJ68</accession>
<evidence type="ECO:0000313" key="7">
    <source>
        <dbReference type="Proteomes" id="UP000321571"/>
    </source>
</evidence>
<dbReference type="PANTHER" id="PTHR30055">
    <property type="entry name" value="HTH-TYPE TRANSCRIPTIONAL REGULATOR RUTR"/>
    <property type="match status" value="1"/>
</dbReference>
<evidence type="ECO:0000256" key="4">
    <source>
        <dbReference type="PROSITE-ProRule" id="PRU00335"/>
    </source>
</evidence>
<dbReference type="AlphaFoldDB" id="A0A5C8NJ68"/>
<feature type="domain" description="HTH tetR-type" evidence="5">
    <location>
        <begin position="15"/>
        <end position="75"/>
    </location>
</feature>
<dbReference type="PANTHER" id="PTHR30055:SF234">
    <property type="entry name" value="HTH-TYPE TRANSCRIPTIONAL REGULATOR BETI"/>
    <property type="match status" value="1"/>
</dbReference>
<dbReference type="InterPro" id="IPR001647">
    <property type="entry name" value="HTH_TetR"/>
</dbReference>
<feature type="DNA-binding region" description="H-T-H motif" evidence="4">
    <location>
        <begin position="38"/>
        <end position="57"/>
    </location>
</feature>
<dbReference type="SUPFAM" id="SSF46689">
    <property type="entry name" value="Homeodomain-like"/>
    <property type="match status" value="1"/>
</dbReference>
<dbReference type="RefSeq" id="WP_147686487.1">
    <property type="nucleotide sequence ID" value="NZ_VDUX01000004.1"/>
</dbReference>
<protein>
    <submittedName>
        <fullName evidence="6">TetR/AcrR family transcriptional regulator</fullName>
    </submittedName>
</protein>
<keyword evidence="1" id="KW-0805">Transcription regulation</keyword>
<dbReference type="PROSITE" id="PS50977">
    <property type="entry name" value="HTH_TETR_2"/>
    <property type="match status" value="1"/>
</dbReference>
<keyword evidence="3" id="KW-0804">Transcription</keyword>
<proteinExistence type="predicted"/>
<dbReference type="EMBL" id="VDUX01000004">
    <property type="protein sequence ID" value="TXL60831.1"/>
    <property type="molecule type" value="Genomic_DNA"/>
</dbReference>
<gene>
    <name evidence="6" type="ORF">FHP06_10430</name>
</gene>
<dbReference type="Gene3D" id="1.10.357.10">
    <property type="entry name" value="Tetracycline Repressor, domain 2"/>
    <property type="match status" value="1"/>
</dbReference>
<sequence>MGHHGWQGDPPRTEELARERLIDAATRCIARMGVPKTTLSDVAAEVGVTRQTVYRYFPNLTDLLTAVAETGAADFVARMEAHLASAETPLDVFTESMLFSLREIPKDPRIGILLEADDQSLFGHGVTSAVGVELGSRILRNLSLDWSAFGIGDDELDDLAELMMRLMVSFLQHPPATPRSPDELRAFVGRWLQPALGTRVSGVR</sequence>
<dbReference type="OrthoDB" id="3212503at2"/>
<name>A0A5C8NJ68_9ACTN</name>
<dbReference type="PRINTS" id="PR00455">
    <property type="entry name" value="HTHTETR"/>
</dbReference>